<dbReference type="EMBL" id="JBHSON010000128">
    <property type="protein sequence ID" value="MFC5753899.1"/>
    <property type="molecule type" value="Genomic_DNA"/>
</dbReference>
<dbReference type="RefSeq" id="WP_378291412.1">
    <property type="nucleotide sequence ID" value="NZ_JBHSON010000128.1"/>
</dbReference>
<dbReference type="SUPFAM" id="SSF54427">
    <property type="entry name" value="NTF2-like"/>
    <property type="match status" value="1"/>
</dbReference>
<gene>
    <name evidence="2" type="ORF">ACFPZN_50490</name>
</gene>
<accession>A0ABW1AH94</accession>
<dbReference type="Proteomes" id="UP001596074">
    <property type="component" value="Unassembled WGS sequence"/>
</dbReference>
<reference evidence="3" key="1">
    <citation type="journal article" date="2019" name="Int. J. Syst. Evol. Microbiol.">
        <title>The Global Catalogue of Microorganisms (GCM) 10K type strain sequencing project: providing services to taxonomists for standard genome sequencing and annotation.</title>
        <authorList>
            <consortium name="The Broad Institute Genomics Platform"/>
            <consortium name="The Broad Institute Genome Sequencing Center for Infectious Disease"/>
            <person name="Wu L."/>
            <person name="Ma J."/>
        </authorList>
    </citation>
    <scope>NUCLEOTIDE SEQUENCE [LARGE SCALE GENOMIC DNA]</scope>
    <source>
        <strain evidence="3">KCTC 42087</strain>
    </source>
</reference>
<keyword evidence="3" id="KW-1185">Reference proteome</keyword>
<evidence type="ECO:0000259" key="1">
    <source>
        <dbReference type="Pfam" id="PF12680"/>
    </source>
</evidence>
<dbReference type="InterPro" id="IPR037401">
    <property type="entry name" value="SnoaL-like"/>
</dbReference>
<organism evidence="2 3">
    <name type="scientific">Actinomadura rugatobispora</name>
    <dbReference type="NCBI Taxonomy" id="1994"/>
    <lineage>
        <taxon>Bacteria</taxon>
        <taxon>Bacillati</taxon>
        <taxon>Actinomycetota</taxon>
        <taxon>Actinomycetes</taxon>
        <taxon>Streptosporangiales</taxon>
        <taxon>Thermomonosporaceae</taxon>
        <taxon>Actinomadura</taxon>
    </lineage>
</organism>
<name>A0ABW1AH94_9ACTN</name>
<comment type="caution">
    <text evidence="2">The sequence shown here is derived from an EMBL/GenBank/DDBJ whole genome shotgun (WGS) entry which is preliminary data.</text>
</comment>
<protein>
    <submittedName>
        <fullName evidence="2">Nuclear transport factor 2 family protein</fullName>
    </submittedName>
</protein>
<feature type="domain" description="SnoaL-like" evidence="1">
    <location>
        <begin position="15"/>
        <end position="119"/>
    </location>
</feature>
<proteinExistence type="predicted"/>
<evidence type="ECO:0000313" key="3">
    <source>
        <dbReference type="Proteomes" id="UP001596074"/>
    </source>
</evidence>
<evidence type="ECO:0000313" key="2">
    <source>
        <dbReference type="EMBL" id="MFC5753899.1"/>
    </source>
</evidence>
<dbReference type="Pfam" id="PF12680">
    <property type="entry name" value="SnoaL_2"/>
    <property type="match status" value="1"/>
</dbReference>
<dbReference type="InterPro" id="IPR032710">
    <property type="entry name" value="NTF2-like_dom_sf"/>
</dbReference>
<dbReference type="Gene3D" id="3.10.450.50">
    <property type="match status" value="1"/>
</dbReference>
<sequence length="137" mass="14824">MGTTDSARQDGVELVNEMARRFQAGDRDGAFALLHPDFRIQQPASLPHGGWHRGSEGMAEMGAAFARHWDRAIEEPRILGCGDTVVQVTTQTWTAKASGRSATVDVVELFSFAGGLISEIRVFQQDTHALLATLDGA</sequence>